<accession>A0ABP8UGV5</accession>
<dbReference type="Pfam" id="PF14016">
    <property type="entry name" value="DUF4232"/>
    <property type="match status" value="1"/>
</dbReference>
<dbReference type="Proteomes" id="UP001501442">
    <property type="component" value="Unassembled WGS sequence"/>
</dbReference>
<name>A0ABP8UGV5_9ACTN</name>
<protein>
    <recommendedName>
        <fullName evidence="2">DUF4232 domain-containing protein</fullName>
    </recommendedName>
</protein>
<dbReference type="RefSeq" id="WP_345433898.1">
    <property type="nucleotide sequence ID" value="NZ_BAABHK010000008.1"/>
</dbReference>
<dbReference type="PROSITE" id="PS51318">
    <property type="entry name" value="TAT"/>
    <property type="match status" value="1"/>
</dbReference>
<evidence type="ECO:0000313" key="3">
    <source>
        <dbReference type="EMBL" id="GAA4630216.1"/>
    </source>
</evidence>
<comment type="caution">
    <text evidence="3">The sequence shown here is derived from an EMBL/GenBank/DDBJ whole genome shotgun (WGS) entry which is preliminary data.</text>
</comment>
<keyword evidence="4" id="KW-1185">Reference proteome</keyword>
<feature type="signal peptide" evidence="1">
    <location>
        <begin position="1"/>
        <end position="31"/>
    </location>
</feature>
<evidence type="ECO:0000256" key="1">
    <source>
        <dbReference type="SAM" id="SignalP"/>
    </source>
</evidence>
<evidence type="ECO:0000259" key="2">
    <source>
        <dbReference type="Pfam" id="PF14016"/>
    </source>
</evidence>
<feature type="domain" description="DUF4232" evidence="2">
    <location>
        <begin position="40"/>
        <end position="163"/>
    </location>
</feature>
<proteinExistence type="predicted"/>
<feature type="chain" id="PRO_5045549389" description="DUF4232 domain-containing protein" evidence="1">
    <location>
        <begin position="32"/>
        <end position="177"/>
    </location>
</feature>
<sequence>MRDNTRRRMQIAVVTGAVAAGSIAAAMPAMAATTSATPACKAANLKVSLNKRIDPGAGQRYTTLDFRNTGKKACVLRNGLKGFTYLVKGKEGGAPSVPVHAYGDKGLGYSAKQAVVLKPGKHGKVGHLVIHWNVVSTPLITPQSLRFALPAGGGYTALPWKQLVGGDHRLGLGRLSA</sequence>
<keyword evidence="1" id="KW-0732">Signal</keyword>
<gene>
    <name evidence="3" type="ORF">GCM10023196_054650</name>
</gene>
<dbReference type="InterPro" id="IPR006311">
    <property type="entry name" value="TAT_signal"/>
</dbReference>
<dbReference type="InterPro" id="IPR025326">
    <property type="entry name" value="DUF4232"/>
</dbReference>
<dbReference type="EMBL" id="BAABHK010000008">
    <property type="protein sequence ID" value="GAA4630216.1"/>
    <property type="molecule type" value="Genomic_DNA"/>
</dbReference>
<reference evidence="4" key="1">
    <citation type="journal article" date="2019" name="Int. J. Syst. Evol. Microbiol.">
        <title>The Global Catalogue of Microorganisms (GCM) 10K type strain sequencing project: providing services to taxonomists for standard genome sequencing and annotation.</title>
        <authorList>
            <consortium name="The Broad Institute Genomics Platform"/>
            <consortium name="The Broad Institute Genome Sequencing Center for Infectious Disease"/>
            <person name="Wu L."/>
            <person name="Ma J."/>
        </authorList>
    </citation>
    <scope>NUCLEOTIDE SEQUENCE [LARGE SCALE GENOMIC DNA]</scope>
    <source>
        <strain evidence="4">JCM 17939</strain>
    </source>
</reference>
<organism evidence="3 4">
    <name type="scientific">Actinoallomurus vinaceus</name>
    <dbReference type="NCBI Taxonomy" id="1080074"/>
    <lineage>
        <taxon>Bacteria</taxon>
        <taxon>Bacillati</taxon>
        <taxon>Actinomycetota</taxon>
        <taxon>Actinomycetes</taxon>
        <taxon>Streptosporangiales</taxon>
        <taxon>Thermomonosporaceae</taxon>
        <taxon>Actinoallomurus</taxon>
    </lineage>
</organism>
<evidence type="ECO:0000313" key="4">
    <source>
        <dbReference type="Proteomes" id="UP001501442"/>
    </source>
</evidence>